<dbReference type="Gene3D" id="2.40.70.10">
    <property type="entry name" value="Acid Proteases"/>
    <property type="match status" value="1"/>
</dbReference>
<feature type="region of interest" description="Disordered" evidence="3">
    <location>
        <begin position="387"/>
        <end position="409"/>
    </location>
</feature>
<dbReference type="InterPro" id="IPR033121">
    <property type="entry name" value="PEPTIDASE_A1"/>
</dbReference>
<keyword evidence="2" id="KW-0064">Aspartyl protease</keyword>
<dbReference type="InterPro" id="IPR001969">
    <property type="entry name" value="Aspartic_peptidase_AS"/>
</dbReference>
<dbReference type="GO" id="GO:0004190">
    <property type="term" value="F:aspartic-type endopeptidase activity"/>
    <property type="evidence" value="ECO:0007669"/>
    <property type="project" value="UniProtKB-KW"/>
</dbReference>
<evidence type="ECO:0000256" key="4">
    <source>
        <dbReference type="SAM" id="Phobius"/>
    </source>
</evidence>
<keyword evidence="2" id="KW-0378">Hydrolase</keyword>
<protein>
    <recommendedName>
        <fullName evidence="5">Peptidase A1 domain-containing protein</fullName>
    </recommendedName>
</protein>
<dbReference type="AlphaFoldDB" id="A0A9P6B6B4"/>
<dbReference type="Proteomes" id="UP000886523">
    <property type="component" value="Unassembled WGS sequence"/>
</dbReference>
<feature type="compositionally biased region" description="Polar residues" evidence="3">
    <location>
        <begin position="315"/>
        <end position="328"/>
    </location>
</feature>
<dbReference type="InterPro" id="IPR001461">
    <property type="entry name" value="Aspartic_peptidase_A1"/>
</dbReference>
<organism evidence="6 7">
    <name type="scientific">Hydnum rufescens UP504</name>
    <dbReference type="NCBI Taxonomy" id="1448309"/>
    <lineage>
        <taxon>Eukaryota</taxon>
        <taxon>Fungi</taxon>
        <taxon>Dikarya</taxon>
        <taxon>Basidiomycota</taxon>
        <taxon>Agaricomycotina</taxon>
        <taxon>Agaricomycetes</taxon>
        <taxon>Cantharellales</taxon>
        <taxon>Hydnaceae</taxon>
        <taxon>Hydnum</taxon>
    </lineage>
</organism>
<dbReference type="PROSITE" id="PS00141">
    <property type="entry name" value="ASP_PROTEASE"/>
    <property type="match status" value="1"/>
</dbReference>
<dbReference type="PANTHER" id="PTHR47966">
    <property type="entry name" value="BETA-SITE APP-CLEAVING ENZYME, ISOFORM A-RELATED"/>
    <property type="match status" value="1"/>
</dbReference>
<evidence type="ECO:0000256" key="1">
    <source>
        <dbReference type="ARBA" id="ARBA00007447"/>
    </source>
</evidence>
<keyword evidence="4" id="KW-1133">Transmembrane helix</keyword>
<evidence type="ECO:0000259" key="5">
    <source>
        <dbReference type="PROSITE" id="PS51767"/>
    </source>
</evidence>
<keyword evidence="4" id="KW-0472">Membrane</keyword>
<dbReference type="InterPro" id="IPR034164">
    <property type="entry name" value="Pepsin-like_dom"/>
</dbReference>
<dbReference type="GO" id="GO:0006508">
    <property type="term" value="P:proteolysis"/>
    <property type="evidence" value="ECO:0007669"/>
    <property type="project" value="InterPro"/>
</dbReference>
<name>A0A9P6B6B4_9AGAM</name>
<keyword evidence="7" id="KW-1185">Reference proteome</keyword>
<feature type="transmembrane region" description="Helical" evidence="4">
    <location>
        <begin position="353"/>
        <end position="380"/>
    </location>
</feature>
<evidence type="ECO:0000256" key="2">
    <source>
        <dbReference type="ARBA" id="ARBA00022750"/>
    </source>
</evidence>
<dbReference type="EMBL" id="MU128930">
    <property type="protein sequence ID" value="KAF9517725.1"/>
    <property type="molecule type" value="Genomic_DNA"/>
</dbReference>
<keyword evidence="2" id="KW-0645">Protease</keyword>
<sequence length="470" mass="50839">MIGGLRHVALADHLYGLGLAQLGISGMLGLGFPSIASIPPTQGLPVLTNVLDNLIDTDRFFAFRLGRDIGNVPGMSSFTIGQHDPIVPDPAMIHYIPVYPRDTQRNLYDYWKIPLDALIVNQQFVPLSRSRVATSRTPICVFDSGTSLMVGPTSDVDALYASLTLGNPLKNPATGQWTIDCSLAIDLTIILGGRAYPIHPLDLAWDKMSDGNGRCTGGVQANDKVISGDWLFGDTVMRNIYTAHYAETPRSPPLLGLFSITTPSISLREFTLARGPRFLLEPTAIFSDVALHISYASPSSSTAHLSFHESEEEASSTGGNDINHANSTDADNINTIPLNFYDVNDTLSSNPKLVTILLILATSLGFGAGVILRLVIGFFLSRRRRRRGTNTHNPGLVQRDDRRSQTTQTWALRPGWTVNGHGGGSIGSRRSASSLVAAGVDTTNGWTNEGNGSVRPEHGGAWKQIEEVNR</sequence>
<reference evidence="6" key="1">
    <citation type="journal article" date="2020" name="Nat. Commun.">
        <title>Large-scale genome sequencing of mycorrhizal fungi provides insights into the early evolution of symbiotic traits.</title>
        <authorList>
            <person name="Miyauchi S."/>
            <person name="Kiss E."/>
            <person name="Kuo A."/>
            <person name="Drula E."/>
            <person name="Kohler A."/>
            <person name="Sanchez-Garcia M."/>
            <person name="Morin E."/>
            <person name="Andreopoulos B."/>
            <person name="Barry K.W."/>
            <person name="Bonito G."/>
            <person name="Buee M."/>
            <person name="Carver A."/>
            <person name="Chen C."/>
            <person name="Cichocki N."/>
            <person name="Clum A."/>
            <person name="Culley D."/>
            <person name="Crous P.W."/>
            <person name="Fauchery L."/>
            <person name="Girlanda M."/>
            <person name="Hayes R.D."/>
            <person name="Keri Z."/>
            <person name="LaButti K."/>
            <person name="Lipzen A."/>
            <person name="Lombard V."/>
            <person name="Magnuson J."/>
            <person name="Maillard F."/>
            <person name="Murat C."/>
            <person name="Nolan M."/>
            <person name="Ohm R.A."/>
            <person name="Pangilinan J."/>
            <person name="Pereira M.F."/>
            <person name="Perotto S."/>
            <person name="Peter M."/>
            <person name="Pfister S."/>
            <person name="Riley R."/>
            <person name="Sitrit Y."/>
            <person name="Stielow J.B."/>
            <person name="Szollosi G."/>
            <person name="Zifcakova L."/>
            <person name="Stursova M."/>
            <person name="Spatafora J.W."/>
            <person name="Tedersoo L."/>
            <person name="Vaario L.M."/>
            <person name="Yamada A."/>
            <person name="Yan M."/>
            <person name="Wang P."/>
            <person name="Xu J."/>
            <person name="Bruns T."/>
            <person name="Baldrian P."/>
            <person name="Vilgalys R."/>
            <person name="Dunand C."/>
            <person name="Henrissat B."/>
            <person name="Grigoriev I.V."/>
            <person name="Hibbett D."/>
            <person name="Nagy L.G."/>
            <person name="Martin F.M."/>
        </authorList>
    </citation>
    <scope>NUCLEOTIDE SEQUENCE</scope>
    <source>
        <strain evidence="6">UP504</strain>
    </source>
</reference>
<dbReference type="PANTHER" id="PTHR47966:SF51">
    <property type="entry name" value="BETA-SITE APP-CLEAVING ENZYME, ISOFORM A-RELATED"/>
    <property type="match status" value="1"/>
</dbReference>
<dbReference type="OrthoDB" id="15189at2759"/>
<accession>A0A9P6B6B4</accession>
<evidence type="ECO:0000256" key="3">
    <source>
        <dbReference type="SAM" id="MobiDB-lite"/>
    </source>
</evidence>
<evidence type="ECO:0000313" key="7">
    <source>
        <dbReference type="Proteomes" id="UP000886523"/>
    </source>
</evidence>
<proteinExistence type="inferred from homology"/>
<keyword evidence="4" id="KW-0812">Transmembrane</keyword>
<dbReference type="InterPro" id="IPR021109">
    <property type="entry name" value="Peptidase_aspartic_dom_sf"/>
</dbReference>
<feature type="domain" description="Peptidase A1" evidence="5">
    <location>
        <begin position="1"/>
        <end position="258"/>
    </location>
</feature>
<dbReference type="SUPFAM" id="SSF50630">
    <property type="entry name" value="Acid proteases"/>
    <property type="match status" value="1"/>
</dbReference>
<feature type="region of interest" description="Disordered" evidence="3">
    <location>
        <begin position="304"/>
        <end position="328"/>
    </location>
</feature>
<comment type="similarity">
    <text evidence="1">Belongs to the peptidase A1 family.</text>
</comment>
<comment type="caution">
    <text evidence="6">The sequence shown here is derived from an EMBL/GenBank/DDBJ whole genome shotgun (WGS) entry which is preliminary data.</text>
</comment>
<dbReference type="PROSITE" id="PS51767">
    <property type="entry name" value="PEPTIDASE_A1"/>
    <property type="match status" value="1"/>
</dbReference>
<dbReference type="Pfam" id="PF00026">
    <property type="entry name" value="Asp"/>
    <property type="match status" value="1"/>
</dbReference>
<dbReference type="CDD" id="cd05471">
    <property type="entry name" value="pepsin_like"/>
    <property type="match status" value="1"/>
</dbReference>
<evidence type="ECO:0000313" key="6">
    <source>
        <dbReference type="EMBL" id="KAF9517725.1"/>
    </source>
</evidence>
<gene>
    <name evidence="6" type="ORF">BS47DRAFT_1339251</name>
</gene>